<evidence type="ECO:0000313" key="4">
    <source>
        <dbReference type="Proteomes" id="UP000190235"/>
    </source>
</evidence>
<organism evidence="2 4">
    <name type="scientific">Salegentibacter salegens</name>
    <dbReference type="NCBI Taxonomy" id="143223"/>
    <lineage>
        <taxon>Bacteria</taxon>
        <taxon>Pseudomonadati</taxon>
        <taxon>Bacteroidota</taxon>
        <taxon>Flavobacteriia</taxon>
        <taxon>Flavobacteriales</taxon>
        <taxon>Flavobacteriaceae</taxon>
        <taxon>Salegentibacter</taxon>
    </lineage>
</organism>
<dbReference type="Proteomes" id="UP000190235">
    <property type="component" value="Chromosome I"/>
</dbReference>
<dbReference type="EMBL" id="LT670848">
    <property type="protein sequence ID" value="SHM72766.1"/>
    <property type="molecule type" value="Genomic_DNA"/>
</dbReference>
<dbReference type="EMBL" id="LT670848">
    <property type="protein sequence ID" value="SHM72923.1"/>
    <property type="molecule type" value="Genomic_DNA"/>
</dbReference>
<protein>
    <submittedName>
        <fullName evidence="2">Nucleotide-binding universal stress protein, UspA family</fullName>
    </submittedName>
</protein>
<sequence length="262" mass="30033">MNVLVLTDLSKVAKNAGEYAVRFLNEIPVNFYLLNVGVFNKVSGKIDEKKKTQIAINQINERIDELKLISNNSQHLFTANYSEENLINATRRFVEEKKIDLIIMGAPNKRLNHTAIIGNFTNEIIKKIKCNLLAIPENKKFTKPDKLIIPVESSAAFDVSLLSFLNHSHLLLKPAGTLLILGNKTDCKRDDQYPSFLKEKFTIEYSPETKLPGKELMKRVNDEFDLIILMAKNLRVCNHFLNARKDMDFRLSNRLPILILHK</sequence>
<accession>A0A1M7L4W1</accession>
<dbReference type="InterPro" id="IPR006016">
    <property type="entry name" value="UspA"/>
</dbReference>
<reference evidence="4" key="1">
    <citation type="submission" date="2016-11" db="EMBL/GenBank/DDBJ databases">
        <authorList>
            <person name="Varghese N."/>
            <person name="Submissions S."/>
        </authorList>
    </citation>
    <scope>NUCLEOTIDE SEQUENCE [LARGE SCALE GENOMIC DNA]</scope>
    <source>
        <strain evidence="4">ACAM 48</strain>
    </source>
</reference>
<evidence type="ECO:0000313" key="3">
    <source>
        <dbReference type="EMBL" id="SHM72923.1"/>
    </source>
</evidence>
<dbReference type="OrthoDB" id="1413338at2"/>
<proteinExistence type="predicted"/>
<dbReference type="CDD" id="cd00293">
    <property type="entry name" value="USP-like"/>
    <property type="match status" value="1"/>
</dbReference>
<dbReference type="Pfam" id="PF00582">
    <property type="entry name" value="Usp"/>
    <property type="match status" value="1"/>
</dbReference>
<keyword evidence="4" id="KW-1185">Reference proteome</keyword>
<name>A0A1M7L4W1_9FLAO</name>
<dbReference type="Gene3D" id="3.40.50.620">
    <property type="entry name" value="HUPs"/>
    <property type="match status" value="1"/>
</dbReference>
<dbReference type="RefSeq" id="WP_079734877.1">
    <property type="nucleotide sequence ID" value="NZ_LT670848.1"/>
</dbReference>
<dbReference type="AlphaFoldDB" id="A0A1M7L4W1"/>
<feature type="domain" description="UspA" evidence="1">
    <location>
        <begin position="2"/>
        <end position="136"/>
    </location>
</feature>
<dbReference type="SUPFAM" id="SSF52402">
    <property type="entry name" value="Adenine nucleotide alpha hydrolases-like"/>
    <property type="match status" value="1"/>
</dbReference>
<gene>
    <name evidence="2" type="ORF">SAMN05878281_1728</name>
    <name evidence="3" type="ORF">SAMN05878281_1734</name>
</gene>
<dbReference type="InterPro" id="IPR014729">
    <property type="entry name" value="Rossmann-like_a/b/a_fold"/>
</dbReference>
<dbReference type="STRING" id="143223.SAMN05878281_1728"/>
<reference evidence="2" key="2">
    <citation type="submission" date="2016-11" db="EMBL/GenBank/DDBJ databases">
        <authorList>
            <person name="Jaros S."/>
            <person name="Januszkiewicz K."/>
            <person name="Wedrychowicz H."/>
        </authorList>
    </citation>
    <scope>NUCLEOTIDE SEQUENCE [LARGE SCALE GENOMIC DNA]</scope>
    <source>
        <strain evidence="2">ACAM 48</strain>
    </source>
</reference>
<evidence type="ECO:0000259" key="1">
    <source>
        <dbReference type="Pfam" id="PF00582"/>
    </source>
</evidence>
<evidence type="ECO:0000313" key="2">
    <source>
        <dbReference type="EMBL" id="SHM72766.1"/>
    </source>
</evidence>